<evidence type="ECO:0000313" key="2">
    <source>
        <dbReference type="Proteomes" id="UP000000424"/>
    </source>
</evidence>
<proteinExistence type="predicted"/>
<dbReference type="EMBL" id="AE009440">
    <property type="protein sequence ID" value="AAP98288.1"/>
    <property type="molecule type" value="Genomic_DNA"/>
</dbReference>
<keyword evidence="2" id="KW-1185">Reference proteome</keyword>
<gene>
    <name evidence="1" type="ordered locus">CpB0357</name>
</gene>
<evidence type="ECO:0000313" key="1">
    <source>
        <dbReference type="EMBL" id="AAP98288.1"/>
    </source>
</evidence>
<reference evidence="1" key="1">
    <citation type="submission" date="2002-05" db="EMBL/GenBank/DDBJ databases">
        <title>The genome sequence of Chlamydia pneumoniae TW183 and comparison with other Chlamydia strains based on whole genome sequence analysis.</title>
        <authorList>
            <person name="Geng M.M."/>
            <person name="Schuhmacher A."/>
            <person name="Muehldorfer I."/>
            <person name="Bensch K.W."/>
            <person name="Schaefer K.P."/>
            <person name="Schneider S."/>
            <person name="Pohl T."/>
            <person name="Essig A."/>
            <person name="Marre R."/>
            <person name="Melchers K."/>
        </authorList>
    </citation>
    <scope>NUCLEOTIDE SEQUENCE [LARGE SCALE GENOMIC DNA]</scope>
    <source>
        <strain evidence="1">TW-183</strain>
    </source>
</reference>
<organism evidence="1 2">
    <name type="scientific">Chlamydia pneumoniae</name>
    <name type="common">Chlamydophila pneumoniae</name>
    <dbReference type="NCBI Taxonomy" id="83558"/>
    <lineage>
        <taxon>Bacteria</taxon>
        <taxon>Pseudomonadati</taxon>
        <taxon>Chlamydiota</taxon>
        <taxon>Chlamydiia</taxon>
        <taxon>Chlamydiales</taxon>
        <taxon>Chlamydiaceae</taxon>
        <taxon>Chlamydia/Chlamydophila group</taxon>
        <taxon>Chlamydia</taxon>
    </lineage>
</organism>
<accession>A0ABN3YPS3</accession>
<protein>
    <submittedName>
        <fullName evidence="1">Uncharacterized protein</fullName>
    </submittedName>
</protein>
<sequence>MKKQSTRKTSSIQNIFYPARNTTNRNERNIFVQDSFKKIRKPVCFIRKQNVIEKIFFTLRFLCFEFC</sequence>
<dbReference type="Proteomes" id="UP000000424">
    <property type="component" value="Chromosome"/>
</dbReference>
<name>A0ABN3YPS3_CHLPN</name>